<protein>
    <recommendedName>
        <fullName evidence="3">ADF-H domain-containing protein</fullName>
    </recommendedName>
</protein>
<sequence>MTVEFEASDEKFEVQPMDSDMDKINAKIRDSPMNLIFFFTWPVHHMVIGHGAGGGARIRYRRVHTDLKVDSLATVSQTSPMNLARCII</sequence>
<proteinExistence type="predicted"/>
<keyword evidence="2" id="KW-1185">Reference proteome</keyword>
<evidence type="ECO:0000313" key="2">
    <source>
        <dbReference type="Proteomes" id="UP000735302"/>
    </source>
</evidence>
<dbReference type="AlphaFoldDB" id="A0AAV3Z0S9"/>
<gene>
    <name evidence="1" type="ORF">PoB_001462300</name>
</gene>
<dbReference type="EMBL" id="BLXT01001839">
    <property type="protein sequence ID" value="GFN88117.1"/>
    <property type="molecule type" value="Genomic_DNA"/>
</dbReference>
<dbReference type="Proteomes" id="UP000735302">
    <property type="component" value="Unassembled WGS sequence"/>
</dbReference>
<name>A0AAV3Z0S9_9GAST</name>
<accession>A0AAV3Z0S9</accession>
<comment type="caution">
    <text evidence="1">The sequence shown here is derived from an EMBL/GenBank/DDBJ whole genome shotgun (WGS) entry which is preliminary data.</text>
</comment>
<organism evidence="1 2">
    <name type="scientific">Plakobranchus ocellatus</name>
    <dbReference type="NCBI Taxonomy" id="259542"/>
    <lineage>
        <taxon>Eukaryota</taxon>
        <taxon>Metazoa</taxon>
        <taxon>Spiralia</taxon>
        <taxon>Lophotrochozoa</taxon>
        <taxon>Mollusca</taxon>
        <taxon>Gastropoda</taxon>
        <taxon>Heterobranchia</taxon>
        <taxon>Euthyneura</taxon>
        <taxon>Panpulmonata</taxon>
        <taxon>Sacoglossa</taxon>
        <taxon>Placobranchoidea</taxon>
        <taxon>Plakobranchidae</taxon>
        <taxon>Plakobranchus</taxon>
    </lineage>
</organism>
<reference evidence="1 2" key="1">
    <citation type="journal article" date="2021" name="Elife">
        <title>Chloroplast acquisition without the gene transfer in kleptoplastic sea slugs, Plakobranchus ocellatus.</title>
        <authorList>
            <person name="Maeda T."/>
            <person name="Takahashi S."/>
            <person name="Yoshida T."/>
            <person name="Shimamura S."/>
            <person name="Takaki Y."/>
            <person name="Nagai Y."/>
            <person name="Toyoda A."/>
            <person name="Suzuki Y."/>
            <person name="Arimoto A."/>
            <person name="Ishii H."/>
            <person name="Satoh N."/>
            <person name="Nishiyama T."/>
            <person name="Hasebe M."/>
            <person name="Maruyama T."/>
            <person name="Minagawa J."/>
            <person name="Obokata J."/>
            <person name="Shigenobu S."/>
        </authorList>
    </citation>
    <scope>NUCLEOTIDE SEQUENCE [LARGE SCALE GENOMIC DNA]</scope>
</reference>
<evidence type="ECO:0000313" key="1">
    <source>
        <dbReference type="EMBL" id="GFN88117.1"/>
    </source>
</evidence>
<evidence type="ECO:0008006" key="3">
    <source>
        <dbReference type="Google" id="ProtNLM"/>
    </source>
</evidence>